<evidence type="ECO:0000313" key="5">
    <source>
        <dbReference type="EMBL" id="PKF68451.1"/>
    </source>
</evidence>
<dbReference type="PANTHER" id="PTHR43191:SF2">
    <property type="entry name" value="RRNA METHYLTRANSFERASE 3, MITOCHONDRIAL"/>
    <property type="match status" value="1"/>
</dbReference>
<dbReference type="OrthoDB" id="9794400at2"/>
<gene>
    <name evidence="5" type="ORF">CXB45_06955</name>
</gene>
<accession>A0A2N0X6X9</accession>
<dbReference type="GO" id="GO:0006396">
    <property type="term" value="P:RNA processing"/>
    <property type="evidence" value="ECO:0007669"/>
    <property type="project" value="InterPro"/>
</dbReference>
<dbReference type="SMART" id="SM00967">
    <property type="entry name" value="SpoU_sub_bind"/>
    <property type="match status" value="1"/>
</dbReference>
<keyword evidence="3 5" id="KW-0808">Transferase</keyword>
<dbReference type="InterPro" id="IPR029028">
    <property type="entry name" value="Alpha/beta_knot_MTases"/>
</dbReference>
<dbReference type="GO" id="GO:0003723">
    <property type="term" value="F:RNA binding"/>
    <property type="evidence" value="ECO:0007669"/>
    <property type="project" value="InterPro"/>
</dbReference>
<comment type="similarity">
    <text evidence="1">Belongs to the class IV-like SAM-binding methyltransferase superfamily. RNA methyltransferase TrmH family.</text>
</comment>
<dbReference type="InterPro" id="IPR013123">
    <property type="entry name" value="SpoU_subst-bd"/>
</dbReference>
<evidence type="ECO:0000256" key="2">
    <source>
        <dbReference type="ARBA" id="ARBA00022603"/>
    </source>
</evidence>
<name>A0A2N0X6X9_9CORY</name>
<dbReference type="RefSeq" id="WP_101173809.1">
    <property type="nucleotide sequence ID" value="NZ_JAKRKB010000002.1"/>
</dbReference>
<dbReference type="InterPro" id="IPR001537">
    <property type="entry name" value="SpoU_MeTrfase"/>
</dbReference>
<dbReference type="InterPro" id="IPR051259">
    <property type="entry name" value="rRNA_Methyltransferase"/>
</dbReference>
<dbReference type="Gene3D" id="3.30.1330.30">
    <property type="match status" value="1"/>
</dbReference>
<dbReference type="InterPro" id="IPR029064">
    <property type="entry name" value="Ribosomal_eL30-like_sf"/>
</dbReference>
<sequence>MACDFSAPFTERTPRIVAAAKLHRAAARRKARAFLVEGENAVEAAVTTGAARDVYVTEQAARRCAQIVTSAQYLSVHVHAINDKAARALSDTVTTPGIFAVCDPVLWPIKRALTGSPTLVSVPVNTSDPGNAGTLIRVSDAMGADAVLFAGEAVDPLGPKVVRSSAGSLFHLPVVREANTEAVLQSLRGRGLQILATAADGEVDLDDAAELLAAPTAWLFGNEAHGLGDALLGQADHRVRIPIRGRAESLNLATAASICLYESARTQGRAAG</sequence>
<dbReference type="AlphaFoldDB" id="A0A2N0X6X9"/>
<evidence type="ECO:0000256" key="3">
    <source>
        <dbReference type="ARBA" id="ARBA00022679"/>
    </source>
</evidence>
<feature type="domain" description="RNA 2-O ribose methyltransferase substrate binding" evidence="4">
    <location>
        <begin position="35"/>
        <end position="108"/>
    </location>
</feature>
<dbReference type="InterPro" id="IPR053888">
    <property type="entry name" value="MRM3-like_sub_bind"/>
</dbReference>
<dbReference type="PANTHER" id="PTHR43191">
    <property type="entry name" value="RRNA METHYLTRANSFERASE 3"/>
    <property type="match status" value="1"/>
</dbReference>
<reference evidence="5 6" key="1">
    <citation type="submission" date="2017-12" db="EMBL/GenBank/DDBJ databases">
        <title>Corynebacterium mastitidis 16-1433 Genome.</title>
        <authorList>
            <person name="Gulvik C.A."/>
        </authorList>
    </citation>
    <scope>NUCLEOTIDE SEQUENCE [LARGE SCALE GENOMIC DNA]</scope>
    <source>
        <strain evidence="5 6">16-1433</strain>
    </source>
</reference>
<evidence type="ECO:0000313" key="6">
    <source>
        <dbReference type="Proteomes" id="UP000233249"/>
    </source>
</evidence>
<proteinExistence type="inferred from homology"/>
<dbReference type="Pfam" id="PF22435">
    <property type="entry name" value="MRM3-like_sub_bind"/>
    <property type="match status" value="1"/>
</dbReference>
<dbReference type="SUPFAM" id="SSF75217">
    <property type="entry name" value="alpha/beta knot"/>
    <property type="match status" value="1"/>
</dbReference>
<comment type="caution">
    <text evidence="5">The sequence shown here is derived from an EMBL/GenBank/DDBJ whole genome shotgun (WGS) entry which is preliminary data.</text>
</comment>
<organism evidence="5 6">
    <name type="scientific">Corynebacterium mastitidis</name>
    <dbReference type="NCBI Taxonomy" id="161890"/>
    <lineage>
        <taxon>Bacteria</taxon>
        <taxon>Bacillati</taxon>
        <taxon>Actinomycetota</taxon>
        <taxon>Actinomycetes</taxon>
        <taxon>Mycobacteriales</taxon>
        <taxon>Corynebacteriaceae</taxon>
        <taxon>Corynebacterium</taxon>
    </lineage>
</organism>
<dbReference type="CDD" id="cd18095">
    <property type="entry name" value="SpoU-like_rRNA-MTase"/>
    <property type="match status" value="1"/>
</dbReference>
<evidence type="ECO:0000256" key="1">
    <source>
        <dbReference type="ARBA" id="ARBA00007228"/>
    </source>
</evidence>
<dbReference type="Pfam" id="PF00588">
    <property type="entry name" value="SpoU_methylase"/>
    <property type="match status" value="1"/>
</dbReference>
<protein>
    <submittedName>
        <fullName evidence="5">RNA methyltransferase</fullName>
    </submittedName>
</protein>
<dbReference type="STRING" id="1121365.GCA_000375365_01328"/>
<dbReference type="EMBL" id="PJAF01000018">
    <property type="protein sequence ID" value="PKF68451.1"/>
    <property type="molecule type" value="Genomic_DNA"/>
</dbReference>
<dbReference type="GO" id="GO:0008173">
    <property type="term" value="F:RNA methyltransferase activity"/>
    <property type="evidence" value="ECO:0007669"/>
    <property type="project" value="InterPro"/>
</dbReference>
<evidence type="ECO:0000259" key="4">
    <source>
        <dbReference type="SMART" id="SM00967"/>
    </source>
</evidence>
<keyword evidence="2 5" id="KW-0489">Methyltransferase</keyword>
<dbReference type="Proteomes" id="UP000233249">
    <property type="component" value="Unassembled WGS sequence"/>
</dbReference>
<dbReference type="Gene3D" id="3.40.1280.10">
    <property type="match status" value="1"/>
</dbReference>
<dbReference type="GO" id="GO:0005737">
    <property type="term" value="C:cytoplasm"/>
    <property type="evidence" value="ECO:0007669"/>
    <property type="project" value="UniProtKB-ARBA"/>
</dbReference>
<dbReference type="SUPFAM" id="SSF55315">
    <property type="entry name" value="L30e-like"/>
    <property type="match status" value="1"/>
</dbReference>
<dbReference type="InterPro" id="IPR029026">
    <property type="entry name" value="tRNA_m1G_MTases_N"/>
</dbReference>
<dbReference type="GO" id="GO:0032259">
    <property type="term" value="P:methylation"/>
    <property type="evidence" value="ECO:0007669"/>
    <property type="project" value="UniProtKB-KW"/>
</dbReference>